<proteinExistence type="predicted"/>
<dbReference type="InterPro" id="IPR045679">
    <property type="entry name" value="DUF6199"/>
</dbReference>
<comment type="caution">
    <text evidence="2">The sequence shown here is derived from an EMBL/GenBank/DDBJ whole genome shotgun (WGS) entry which is preliminary data.</text>
</comment>
<reference evidence="2 3" key="1">
    <citation type="journal article" date="2014" name="Int. J. Syst. Evol. Microbiol.">
        <title>Lysinibacillus halotolerans sp. nov., isolated from saline-alkaline soil.</title>
        <authorList>
            <person name="Kong D."/>
            <person name="Wang Y."/>
            <person name="Zhao B."/>
            <person name="Li Y."/>
            <person name="Song J."/>
            <person name="Zhai Y."/>
            <person name="Zhang C."/>
            <person name="Wang H."/>
            <person name="Chen X."/>
            <person name="Zhao B."/>
            <person name="Ruan Z."/>
        </authorList>
    </citation>
    <scope>NUCLEOTIDE SEQUENCE [LARGE SCALE GENOMIC DNA]</scope>
    <source>
        <strain evidence="2 3">MCCC 1A12703</strain>
    </source>
</reference>
<dbReference type="Pfam" id="PF19701">
    <property type="entry name" value="DUF6199"/>
    <property type="match status" value="1"/>
</dbReference>
<name>A0A3M8H655_9BACI</name>
<evidence type="ECO:0000313" key="3">
    <source>
        <dbReference type="Proteomes" id="UP000279909"/>
    </source>
</evidence>
<dbReference type="OrthoDB" id="2638588at2"/>
<evidence type="ECO:0000259" key="1">
    <source>
        <dbReference type="Pfam" id="PF19701"/>
    </source>
</evidence>
<dbReference type="AlphaFoldDB" id="A0A3M8H655"/>
<organism evidence="2 3">
    <name type="scientific">Lysinibacillus halotolerans</name>
    <dbReference type="NCBI Taxonomy" id="1368476"/>
    <lineage>
        <taxon>Bacteria</taxon>
        <taxon>Bacillati</taxon>
        <taxon>Bacillota</taxon>
        <taxon>Bacilli</taxon>
        <taxon>Bacillales</taxon>
        <taxon>Bacillaceae</taxon>
        <taxon>Lysinibacillus</taxon>
    </lineage>
</organism>
<sequence>MLFIMIVFSIPVYGYGIWSLYEPEESYFFLDRWRYKEVPELSDIQIKLIRIGSVMGMIIWTAIIIVVAIDTFTPDPPLPSIDVLN</sequence>
<accession>A0A3M8H655</accession>
<evidence type="ECO:0000313" key="2">
    <source>
        <dbReference type="EMBL" id="RNC97898.1"/>
    </source>
</evidence>
<dbReference type="EMBL" id="RHLQ01000035">
    <property type="protein sequence ID" value="RNC97898.1"/>
    <property type="molecule type" value="Genomic_DNA"/>
</dbReference>
<dbReference type="RefSeq" id="WP_122972754.1">
    <property type="nucleotide sequence ID" value="NZ_RHLQ01000035.1"/>
</dbReference>
<keyword evidence="3" id="KW-1185">Reference proteome</keyword>
<dbReference type="Proteomes" id="UP000279909">
    <property type="component" value="Unassembled WGS sequence"/>
</dbReference>
<protein>
    <recommendedName>
        <fullName evidence="1">DUF6199 domain-containing protein</fullName>
    </recommendedName>
</protein>
<gene>
    <name evidence="2" type="ORF">EC501_13090</name>
</gene>
<feature type="domain" description="DUF6199" evidence="1">
    <location>
        <begin position="9"/>
        <end position="66"/>
    </location>
</feature>